<dbReference type="AlphaFoldDB" id="A0A3B1D3U0"/>
<dbReference type="PROSITE" id="PS00395">
    <property type="entry name" value="ALANINE_RACEMASE"/>
    <property type="match status" value="1"/>
</dbReference>
<feature type="domain" description="Alanine racemase C-terminal" evidence="4">
    <location>
        <begin position="213"/>
        <end position="340"/>
    </location>
</feature>
<dbReference type="FunFam" id="3.20.20.10:FF:000002">
    <property type="entry name" value="Alanine racemase"/>
    <property type="match status" value="1"/>
</dbReference>
<dbReference type="InterPro" id="IPR009006">
    <property type="entry name" value="Ala_racemase/Decarboxylase_C"/>
</dbReference>
<evidence type="ECO:0000313" key="5">
    <source>
        <dbReference type="EMBL" id="VAX23417.1"/>
    </source>
</evidence>
<dbReference type="EMBL" id="UOGD01000253">
    <property type="protein sequence ID" value="VAX23417.1"/>
    <property type="molecule type" value="Genomic_DNA"/>
</dbReference>
<keyword evidence="2" id="KW-0663">Pyridoxal phosphate</keyword>
<dbReference type="NCBIfam" id="TIGR00492">
    <property type="entry name" value="alr"/>
    <property type="match status" value="1"/>
</dbReference>
<dbReference type="Gene3D" id="2.40.37.10">
    <property type="entry name" value="Lyase, Ornithine Decarboxylase, Chain A, domain 1"/>
    <property type="match status" value="1"/>
</dbReference>
<dbReference type="SUPFAM" id="SSF51419">
    <property type="entry name" value="PLP-binding barrel"/>
    <property type="match status" value="1"/>
</dbReference>
<dbReference type="GO" id="GO:0008784">
    <property type="term" value="F:alanine racemase activity"/>
    <property type="evidence" value="ECO:0007669"/>
    <property type="project" value="UniProtKB-EC"/>
</dbReference>
<dbReference type="InterPro" id="IPR011079">
    <property type="entry name" value="Ala_racemase_C"/>
</dbReference>
<gene>
    <name evidence="5" type="ORF">MNBD_IGNAVI01-279</name>
</gene>
<dbReference type="SUPFAM" id="SSF50621">
    <property type="entry name" value="Alanine racemase C-terminal domain-like"/>
    <property type="match status" value="1"/>
</dbReference>
<accession>A0A3B1D3U0</accession>
<dbReference type="PRINTS" id="PR00992">
    <property type="entry name" value="ALARACEMASE"/>
</dbReference>
<evidence type="ECO:0000259" key="4">
    <source>
        <dbReference type="SMART" id="SM01005"/>
    </source>
</evidence>
<dbReference type="InterPro" id="IPR029066">
    <property type="entry name" value="PLP-binding_barrel"/>
</dbReference>
<sequence>MAVVKADAYGHGMIECVKAFETLGERKPAYYAVALLEEAIELRKARITQQPILCFAPLTKAELDEYIKYNVIATITDLDQLKFIEKHRSTKKFHIHINVDTGMGRVGIKFTEAVELILRLVKFKKVIIDGIYTHFATSDEKDKTFAELQLNRFLNILNELKELNINYGLVHTANSGAILDIPESYLDMVRSGISLYGYYPSTETSESIKLKPVMSIVSQVSTINAVEKGDSVSYGRKFVASKKTKIVSVAIGYADGIRRGLTNRMIGIIRDKKYHQVGTVTMDRIMFDVNDDNIKIRDKIILIGKSKNQEITAMDWCKILNTIPYEITCGIGKRVPRIYKY</sequence>
<dbReference type="GO" id="GO:0009252">
    <property type="term" value="P:peptidoglycan biosynthetic process"/>
    <property type="evidence" value="ECO:0007669"/>
    <property type="project" value="TreeGrafter"/>
</dbReference>
<dbReference type="CDD" id="cd00430">
    <property type="entry name" value="PLPDE_III_AR"/>
    <property type="match status" value="1"/>
</dbReference>
<dbReference type="PANTHER" id="PTHR30511:SF0">
    <property type="entry name" value="ALANINE RACEMASE, CATABOLIC-RELATED"/>
    <property type="match status" value="1"/>
</dbReference>
<dbReference type="Pfam" id="PF00842">
    <property type="entry name" value="Ala_racemase_C"/>
    <property type="match status" value="1"/>
</dbReference>
<name>A0A3B1D3U0_9ZZZZ</name>
<dbReference type="GO" id="GO:0030632">
    <property type="term" value="P:D-alanine biosynthetic process"/>
    <property type="evidence" value="ECO:0007669"/>
    <property type="project" value="TreeGrafter"/>
</dbReference>
<dbReference type="GO" id="GO:0030170">
    <property type="term" value="F:pyridoxal phosphate binding"/>
    <property type="evidence" value="ECO:0007669"/>
    <property type="project" value="TreeGrafter"/>
</dbReference>
<keyword evidence="3 5" id="KW-0413">Isomerase</keyword>
<dbReference type="Gene3D" id="3.20.20.10">
    <property type="entry name" value="Alanine racemase"/>
    <property type="match status" value="1"/>
</dbReference>
<dbReference type="InterPro" id="IPR020622">
    <property type="entry name" value="Ala_racemase_pyridoxalP-BS"/>
</dbReference>
<dbReference type="Pfam" id="PF01168">
    <property type="entry name" value="Ala_racemase_N"/>
    <property type="match status" value="1"/>
</dbReference>
<dbReference type="GO" id="GO:0005829">
    <property type="term" value="C:cytosol"/>
    <property type="evidence" value="ECO:0007669"/>
    <property type="project" value="TreeGrafter"/>
</dbReference>
<organism evidence="5">
    <name type="scientific">hydrothermal vent metagenome</name>
    <dbReference type="NCBI Taxonomy" id="652676"/>
    <lineage>
        <taxon>unclassified sequences</taxon>
        <taxon>metagenomes</taxon>
        <taxon>ecological metagenomes</taxon>
    </lineage>
</organism>
<evidence type="ECO:0000256" key="1">
    <source>
        <dbReference type="ARBA" id="ARBA00001933"/>
    </source>
</evidence>
<comment type="cofactor">
    <cofactor evidence="1">
        <name>pyridoxal 5'-phosphate</name>
        <dbReference type="ChEBI" id="CHEBI:597326"/>
    </cofactor>
</comment>
<dbReference type="EC" id="5.1.1.1" evidence="5"/>
<evidence type="ECO:0000256" key="2">
    <source>
        <dbReference type="ARBA" id="ARBA00022898"/>
    </source>
</evidence>
<evidence type="ECO:0000256" key="3">
    <source>
        <dbReference type="ARBA" id="ARBA00023235"/>
    </source>
</evidence>
<dbReference type="SMART" id="SM01005">
    <property type="entry name" value="Ala_racemase_C"/>
    <property type="match status" value="1"/>
</dbReference>
<dbReference type="HAMAP" id="MF_01201">
    <property type="entry name" value="Ala_racemase"/>
    <property type="match status" value="1"/>
</dbReference>
<protein>
    <submittedName>
        <fullName evidence="5">Alanine racemase</fullName>
        <ecNumber evidence="5">5.1.1.1</ecNumber>
    </submittedName>
</protein>
<reference evidence="5" key="1">
    <citation type="submission" date="2018-06" db="EMBL/GenBank/DDBJ databases">
        <authorList>
            <person name="Zhirakovskaya E."/>
        </authorList>
    </citation>
    <scope>NUCLEOTIDE SEQUENCE</scope>
</reference>
<dbReference type="InterPro" id="IPR001608">
    <property type="entry name" value="Ala_racemase_N"/>
</dbReference>
<dbReference type="PANTHER" id="PTHR30511">
    <property type="entry name" value="ALANINE RACEMASE"/>
    <property type="match status" value="1"/>
</dbReference>
<proteinExistence type="inferred from homology"/>
<dbReference type="InterPro" id="IPR000821">
    <property type="entry name" value="Ala_racemase"/>
</dbReference>